<dbReference type="AlphaFoldDB" id="L7VU24"/>
<sequence>MYQVRLSAAANEHNGILWKRRPCFPEQTHVLLGDSPSYKRVKMSKYEELVQSYNLARKSFRDYEETCRNFARDLIFGMVEYFEWPQDREITYIPLGEELDPNNKFYALAGAMRMDAESFWHFGVELSLMEASGAYSLSLVLSFFIKKVGPNFIVKLGPNGREIRIPEDKQGELEPFYEAVFRQIKEFLAKRYIQAITKQEKEYGFITIL</sequence>
<accession>L7VU24</accession>
<protein>
    <submittedName>
        <fullName evidence="1">Uncharacterized protein</fullName>
    </submittedName>
</protein>
<name>L7VU24_9BACT</name>
<dbReference type="EMBL" id="JX649910">
    <property type="protein sequence ID" value="AGC72697.1"/>
    <property type="molecule type" value="Genomic_DNA"/>
</dbReference>
<evidence type="ECO:0000313" key="1">
    <source>
        <dbReference type="EMBL" id="AGC72697.1"/>
    </source>
</evidence>
<reference evidence="1" key="1">
    <citation type="submission" date="2012-09" db="EMBL/GenBank/DDBJ databases">
        <title>Metagenomic Characterization of a Microbial Community in Wastewater Detects High Levels of Antibiotic Resistance.</title>
        <authorList>
            <person name="Abrams M."/>
            <person name="Caldwell A."/>
            <person name="Vandaei E."/>
            <person name="Lee W."/>
            <person name="Perrott J."/>
            <person name="Khan S.Y."/>
            <person name="Ta J."/>
            <person name="Romero D."/>
            <person name="Nguyen V."/>
            <person name="Pourmand N."/>
            <person name="Ouverney C.C."/>
        </authorList>
    </citation>
    <scope>NUCLEOTIDE SEQUENCE</scope>
</reference>
<proteinExistence type="predicted"/>
<organism evidence="1">
    <name type="scientific">uncultured bacterium A1Q1_fos_2111</name>
    <dbReference type="NCBI Taxonomy" id="1256563"/>
    <lineage>
        <taxon>Bacteria</taxon>
        <taxon>environmental samples</taxon>
    </lineage>
</organism>